<proteinExistence type="predicted"/>
<dbReference type="EMBL" id="LT629746">
    <property type="protein sequence ID" value="SDT58581.1"/>
    <property type="molecule type" value="Genomic_DNA"/>
</dbReference>
<name>A0A0J6HJ46_9PSED</name>
<dbReference type="SUPFAM" id="SSF56112">
    <property type="entry name" value="Protein kinase-like (PK-like)"/>
    <property type="match status" value="1"/>
</dbReference>
<sequence length="279" mass="32485">MFSSKTLQRDYPFTFSLFNTTLHLSEPPCVETQRALEQLINKRRARKLSRASAPLVSGDTPLFAKVQPLDSFKAKVRVTLGKPQRNGRFDWPLEELINTHEAQRRGVQMPPLQGFGYTRDRMGLTLEYFLLTRLLDDHVNGVQWLSQHPEHVEAFILDAFELLHSLALKNITHMDFWAGNIMIPETRKPLKAIDFENCFSGMTAHSSETLGFQLGFFYRRDIYKFITEADYDRLVDEYVRQQPDFSREKFNPVYLASKHEHVGRKQRREVFLCGELITG</sequence>
<dbReference type="EMBL" id="VZPO01000003">
    <property type="protein sequence ID" value="KAB0506369.1"/>
    <property type="molecule type" value="Genomic_DNA"/>
</dbReference>
<gene>
    <name evidence="1" type="ORF">F7R14_09775</name>
    <name evidence="2" type="ORF">SAMN04490191_5353</name>
</gene>
<reference evidence="3" key="2">
    <citation type="submission" date="2016-10" db="EMBL/GenBank/DDBJ databases">
        <authorList>
            <person name="Varghese N."/>
            <person name="Submissions S."/>
        </authorList>
    </citation>
    <scope>NUCLEOTIDE SEQUENCE [LARGE SCALE GENOMIC DNA]</scope>
    <source>
        <strain evidence="3">BS3782</strain>
    </source>
</reference>
<keyword evidence="3" id="KW-1185">Reference proteome</keyword>
<evidence type="ECO:0000313" key="3">
    <source>
        <dbReference type="Proteomes" id="UP000182814"/>
    </source>
</evidence>
<evidence type="ECO:0000313" key="4">
    <source>
        <dbReference type="Proteomes" id="UP000434925"/>
    </source>
</evidence>
<reference evidence="1 4" key="3">
    <citation type="submission" date="2019-09" db="EMBL/GenBank/DDBJ databases">
        <title>Draft genome sequences of 48 bacterial type strains from the CCUG.</title>
        <authorList>
            <person name="Tunovic T."/>
            <person name="Pineiro-Iglesias B."/>
            <person name="Unosson C."/>
            <person name="Inganas E."/>
            <person name="Ohlen M."/>
            <person name="Cardew S."/>
            <person name="Jensie-Markopoulos S."/>
            <person name="Salva-Serra F."/>
            <person name="Jaen-Luchoro D."/>
            <person name="Karlsson R."/>
            <person name="Svensson-Stadler L."/>
            <person name="Chun J."/>
            <person name="Moore E."/>
        </authorList>
    </citation>
    <scope>NUCLEOTIDE SEQUENCE [LARGE SCALE GENOMIC DNA]</scope>
    <source>
        <strain evidence="1 4">CCUG 51522</strain>
    </source>
</reference>
<dbReference type="InterPro" id="IPR011009">
    <property type="entry name" value="Kinase-like_dom_sf"/>
</dbReference>
<accession>A0A0J6HJ46</accession>
<reference evidence="2" key="1">
    <citation type="submission" date="2016-10" db="EMBL/GenBank/DDBJ databases">
        <authorList>
            <person name="de Groot N.N."/>
        </authorList>
    </citation>
    <scope>NUCLEOTIDE SEQUENCE [LARGE SCALE GENOMIC DNA]</scope>
    <source>
        <strain evidence="2">BS3782</strain>
    </source>
</reference>
<dbReference type="PATRIC" id="fig|163011.3.peg.2631"/>
<evidence type="ECO:0000313" key="2">
    <source>
        <dbReference type="EMBL" id="SDT58581.1"/>
    </source>
</evidence>
<dbReference type="Proteomes" id="UP000182814">
    <property type="component" value="Chromosome I"/>
</dbReference>
<evidence type="ECO:0008006" key="5">
    <source>
        <dbReference type="Google" id="ProtNLM"/>
    </source>
</evidence>
<protein>
    <recommendedName>
        <fullName evidence="5">Lipopolysaccharide kinase (Kdo/WaaP) family protein</fullName>
    </recommendedName>
</protein>
<organism evidence="2 3">
    <name type="scientific">Pseudomonas lini</name>
    <dbReference type="NCBI Taxonomy" id="163011"/>
    <lineage>
        <taxon>Bacteria</taxon>
        <taxon>Pseudomonadati</taxon>
        <taxon>Pseudomonadota</taxon>
        <taxon>Gammaproteobacteria</taxon>
        <taxon>Pseudomonadales</taxon>
        <taxon>Pseudomonadaceae</taxon>
        <taxon>Pseudomonas</taxon>
    </lineage>
</organism>
<evidence type="ECO:0000313" key="1">
    <source>
        <dbReference type="EMBL" id="KAB0506369.1"/>
    </source>
</evidence>
<dbReference type="Proteomes" id="UP000434925">
    <property type="component" value="Unassembled WGS sequence"/>
</dbReference>
<dbReference type="AlphaFoldDB" id="A0A0J6HJ46"/>
<dbReference type="RefSeq" id="WP_048394395.1">
    <property type="nucleotide sequence ID" value="NZ_JYLB01000002.1"/>
</dbReference>